<evidence type="ECO:0000313" key="3">
    <source>
        <dbReference type="Proteomes" id="UP000595847"/>
    </source>
</evidence>
<dbReference type="KEGG" id="bcop:JD108_14665"/>
<dbReference type="Proteomes" id="UP000595847">
    <property type="component" value="Chromosome"/>
</dbReference>
<evidence type="ECO:0000313" key="1">
    <source>
        <dbReference type="EMBL" id="QQE73152.1"/>
    </source>
</evidence>
<accession>A0A7T5EIG4</accession>
<evidence type="ECO:0000313" key="4">
    <source>
        <dbReference type="Proteomes" id="UP000677234"/>
    </source>
</evidence>
<dbReference type="AlphaFoldDB" id="A0A7T5EIG4"/>
<name>A0A7T5EIG4_9BACL</name>
<reference evidence="1 3" key="1">
    <citation type="submission" date="2020-12" db="EMBL/GenBank/DDBJ databases">
        <title>strain FJAT-54423T represents a novel species of the genus Brevibacillus.</title>
        <authorList>
            <person name="Tang R."/>
        </authorList>
    </citation>
    <scope>NUCLEOTIDE SEQUENCE [LARGE SCALE GENOMIC DNA]</scope>
    <source>
        <strain evidence="1 3">FJAT-54423</strain>
    </source>
</reference>
<keyword evidence="4" id="KW-1185">Reference proteome</keyword>
<evidence type="ECO:0000313" key="2">
    <source>
        <dbReference type="EMBL" id="QUO40230.1"/>
    </source>
</evidence>
<protein>
    <submittedName>
        <fullName evidence="1">Uncharacterized protein</fullName>
    </submittedName>
</protein>
<dbReference type="Proteomes" id="UP000677234">
    <property type="component" value="Chromosome"/>
</dbReference>
<reference evidence="2" key="2">
    <citation type="submission" date="2021-04" db="EMBL/GenBank/DDBJ databases">
        <title>Brevibacillus composti FJAT-54423, complete genome.</title>
        <authorList>
            <person name="Tang R."/>
        </authorList>
    </citation>
    <scope>NUCLEOTIDE SEQUENCE</scope>
    <source>
        <strain evidence="2">FJAT-54424</strain>
    </source>
</reference>
<sequence length="128" mass="14493">MSADINQLIAAASAELDRLDSSLNGMAEFQPSDFRNLRKLAAYLKRQDDENLSLYGQKLAEVYRGAERLAALRKQYPEHARPVRKVRESILKALLAIGRADERIEADVYRKAGEKYGIRFNGPAKVDR</sequence>
<gene>
    <name evidence="1" type="ORF">JD108_14665</name>
    <name evidence="2" type="ORF">KDJ56_14610</name>
</gene>
<organism evidence="1 3">
    <name type="scientific">Brevibacillus composti</name>
    <dbReference type="NCBI Taxonomy" id="2796470"/>
    <lineage>
        <taxon>Bacteria</taxon>
        <taxon>Bacillati</taxon>
        <taxon>Bacillota</taxon>
        <taxon>Bacilli</taxon>
        <taxon>Bacillales</taxon>
        <taxon>Paenibacillaceae</taxon>
        <taxon>Brevibacillus</taxon>
    </lineage>
</organism>
<dbReference type="RefSeq" id="WP_198826782.1">
    <property type="nucleotide sequence ID" value="NZ_CP066308.1"/>
</dbReference>
<dbReference type="EMBL" id="CP066308">
    <property type="protein sequence ID" value="QQE73152.1"/>
    <property type="molecule type" value="Genomic_DNA"/>
</dbReference>
<proteinExistence type="predicted"/>
<dbReference type="EMBL" id="CP073708">
    <property type="protein sequence ID" value="QUO40230.1"/>
    <property type="molecule type" value="Genomic_DNA"/>
</dbReference>